<proteinExistence type="predicted"/>
<reference evidence="15" key="7">
    <citation type="submission" date="2021-05" db="EMBL/GenBank/DDBJ databases">
        <title>Whole genome PacBio Sequel sequence of Salmonella enterica subsp. enterica.</title>
        <authorList>
            <person name="Hoffmann M."/>
            <person name="Balkey M."/>
            <person name="Luo Y."/>
        </authorList>
    </citation>
    <scope>NUCLEOTIDE SEQUENCE</scope>
    <source>
        <strain evidence="15">CFSAN022635</strain>
        <strain evidence="16">CFSAN059898</strain>
    </source>
</reference>
<dbReference type="OMA" id="PEKYQKW"/>
<dbReference type="EMBL" id="CP075021">
    <property type="protein sequence ID" value="QVT55929.1"/>
    <property type="molecule type" value="Genomic_DNA"/>
</dbReference>
<reference evidence="6" key="4">
    <citation type="submission" date="2018-07" db="EMBL/GenBank/DDBJ databases">
        <authorList>
            <consortium name="PulseNet: The National Subtyping Network for Foodborne Disease Surveillance"/>
            <person name="Tarr C.L."/>
            <person name="Trees E."/>
            <person name="Katz L.S."/>
            <person name="Carleton-Romer H.A."/>
            <person name="Stroika S."/>
            <person name="Kucerova Z."/>
            <person name="Roache K.F."/>
            <person name="Sabol A.L."/>
            <person name="Besser J."/>
            <person name="Gerner-Smidt P."/>
        </authorList>
    </citation>
    <scope>NUCLEOTIDE SEQUENCE</scope>
    <source>
        <strain evidence="6">PNUSAS000199</strain>
    </source>
</reference>
<evidence type="ECO:0000313" key="15">
    <source>
        <dbReference type="EMBL" id="QVT55929.1"/>
    </source>
</evidence>
<evidence type="ECO:0000313" key="3">
    <source>
        <dbReference type="EMBL" id="EBZ8445732.1"/>
    </source>
</evidence>
<reference evidence="11" key="2">
    <citation type="journal article" date="2018" name="Genome Biol.">
        <title>SKESA: strategic k-mer extension for scrupulous assemblies.</title>
        <authorList>
            <person name="Souvorov A."/>
            <person name="Agarwala R."/>
            <person name="Lipman D.J."/>
        </authorList>
    </citation>
    <scope>NUCLEOTIDE SEQUENCE</scope>
    <source>
        <strain evidence="14">13-1494</strain>
        <strain evidence="12">NVSL 5618</strain>
        <strain evidence="11">Salmonella enterica</strain>
    </source>
</reference>
<evidence type="ECO:0000313" key="2">
    <source>
        <dbReference type="EMBL" id="EBO8603129.1"/>
    </source>
</evidence>
<dbReference type="EMBL" id="AAKUVP010000008">
    <property type="protein sequence ID" value="ECV9566327.1"/>
    <property type="molecule type" value="Genomic_DNA"/>
</dbReference>
<dbReference type="EMBL" id="CP075113">
    <property type="protein sequence ID" value="QVZ20677.1"/>
    <property type="molecule type" value="Genomic_DNA"/>
</dbReference>
<reference evidence="7" key="3">
    <citation type="submission" date="2018-07" db="EMBL/GenBank/DDBJ databases">
        <authorList>
            <consortium name="GenomeTrakr network: Whole genome sequencing for foodborne pathogen traceback"/>
        </authorList>
    </citation>
    <scope>NUCLEOTIDE SEQUENCE</scope>
    <source>
        <strain evidence="7">ADRDL-43556-11-1-1</strain>
        <strain evidence="15">CFSAN022635</strain>
        <strain evidence="5">FSIS11810954</strain>
        <strain evidence="2">FSIS11816978</strain>
        <strain evidence="1">FSIS11919456</strain>
        <strain evidence="8">FSIS1710681</strain>
        <strain evidence="4">FSIS31800840</strain>
    </source>
</reference>
<dbReference type="Proteomes" id="UP000839890">
    <property type="component" value="Unassembled WGS sequence"/>
</dbReference>
<dbReference type="EMBL" id="AAHSLO010000002">
    <property type="protein sequence ID" value="EBZ8445732.1"/>
    <property type="molecule type" value="Genomic_DNA"/>
</dbReference>
<evidence type="ECO:0000313" key="4">
    <source>
        <dbReference type="EMBL" id="ECU3178733.1"/>
    </source>
</evidence>
<evidence type="ECO:0000313" key="14">
    <source>
        <dbReference type="EMBL" id="HAE4078223.1"/>
    </source>
</evidence>
<protein>
    <submittedName>
        <fullName evidence="11">Uncharacterized protein</fullName>
    </submittedName>
</protein>
<reference evidence="16" key="1">
    <citation type="submission" date="2017-08" db="EMBL/GenBank/DDBJ databases">
        <authorList>
            <person name="Fashae K."/>
        </authorList>
    </citation>
    <scope>NUCLEOTIDE SEQUENCE</scope>
    <source>
        <strain evidence="16">CFSAN059898</strain>
    </source>
</reference>
<evidence type="ECO:0000313" key="1">
    <source>
        <dbReference type="EMBL" id="EBM8731119.1"/>
    </source>
</evidence>
<evidence type="ECO:0000313" key="9">
    <source>
        <dbReference type="EMBL" id="EDI0343462.1"/>
    </source>
</evidence>
<reference evidence="11" key="6">
    <citation type="submission" date="2019-10" db="EMBL/GenBank/DDBJ databases">
        <authorList>
            <consortium name="NCBI Pathogen Detection Project"/>
        </authorList>
    </citation>
    <scope>NUCLEOTIDE SEQUENCE</scope>
    <source>
        <strain evidence="14">13-1494</strain>
        <strain evidence="12">NVSL 5618</strain>
        <strain evidence="11">Salmonella enterica</strain>
    </source>
</reference>
<dbReference type="EMBL" id="DAAMFJ010000028">
    <property type="protein sequence ID" value="HAC6498541.1"/>
    <property type="molecule type" value="Genomic_DNA"/>
</dbReference>
<dbReference type="EMBL" id="AAKSEE010000001">
    <property type="protein sequence ID" value="ECV3270686.1"/>
    <property type="molecule type" value="Genomic_DNA"/>
</dbReference>
<organism evidence="11">
    <name type="scientific">Salmonella dublin</name>
    <dbReference type="NCBI Taxonomy" id="98360"/>
    <lineage>
        <taxon>Bacteria</taxon>
        <taxon>Pseudomonadati</taxon>
        <taxon>Pseudomonadota</taxon>
        <taxon>Gammaproteobacteria</taxon>
        <taxon>Enterobacterales</taxon>
        <taxon>Enterobacteriaceae</taxon>
        <taxon>Salmonella</taxon>
    </lineage>
</organism>
<gene>
    <name evidence="15" type="ORF">AA326_18490</name>
    <name evidence="6" type="ORF">AAG96_13610</name>
    <name evidence="7" type="ORF">ASP09_16685</name>
    <name evidence="8" type="ORF">B5Q64_23015</name>
    <name evidence="9" type="ORF">CC728_08070</name>
    <name evidence="16" type="ORF">CCO47_18495</name>
    <name evidence="5" type="ORF">DQQ75_02485</name>
    <name evidence="4" type="ORF">DYM17_05430</name>
    <name evidence="1" type="ORF">E5H40_09560</name>
    <name evidence="3" type="ORF">EHB47_03625</name>
    <name evidence="2" type="ORF">EP077_22615</name>
    <name evidence="12" type="ORF">G0B14_22890</name>
    <name evidence="13" type="ORF">G3A02_22045</name>
    <name evidence="14" type="ORF">G4B41_004494</name>
    <name evidence="11" type="ORF">GB329_17465</name>
    <name evidence="10" type="ORF">GB457_17240</name>
</gene>
<accession>A0A3T3IK25</accession>
<evidence type="ECO:0000313" key="8">
    <source>
        <dbReference type="EMBL" id="EDG0106705.1"/>
    </source>
</evidence>
<dbReference type="EMBL" id="DAAHGY010000066">
    <property type="protein sequence ID" value="HAB6108245.1"/>
    <property type="molecule type" value="Genomic_DNA"/>
</dbReference>
<name>A0A3T3IK25_SALDU</name>
<dbReference type="AlphaFoldDB" id="A0A3T3IK25"/>
<evidence type="ECO:0000313" key="12">
    <source>
        <dbReference type="EMBL" id="HAC6498541.1"/>
    </source>
</evidence>
<dbReference type="EMBL" id="AAMCSG010000025">
    <property type="protein sequence ID" value="EDG0106705.1"/>
    <property type="molecule type" value="Genomic_DNA"/>
</dbReference>
<reference evidence="3" key="5">
    <citation type="submission" date="2018-11" db="EMBL/GenBank/DDBJ databases">
        <authorList>
            <person name="Ashton P.M."/>
            <person name="Dallman T."/>
            <person name="Nair S."/>
            <person name="De Pinna E."/>
            <person name="Peters T."/>
            <person name="Grant K."/>
        </authorList>
    </citation>
    <scope>NUCLEOTIDE SEQUENCE [LARGE SCALE GENOMIC DNA]</scope>
    <source>
        <strain evidence="9">330451</strain>
        <strain evidence="3">638680</strain>
    </source>
</reference>
<dbReference type="EMBL" id="AAKPOL010000004">
    <property type="protein sequence ID" value="ECU3178733.1"/>
    <property type="molecule type" value="Genomic_DNA"/>
</dbReference>
<dbReference type="EMBL" id="AAGDZO010000004">
    <property type="protein sequence ID" value="EBM8731119.1"/>
    <property type="molecule type" value="Genomic_DNA"/>
</dbReference>
<evidence type="ECO:0000313" key="6">
    <source>
        <dbReference type="EMBL" id="ECV9566327.1"/>
    </source>
</evidence>
<evidence type="ECO:0000313" key="11">
    <source>
        <dbReference type="EMBL" id="HAB6108245.1"/>
    </source>
</evidence>
<sequence>MKVYFSQIYLEGENTTFPITNTIIHLLSIQLDKLNKNLNHYEKLFKADDFSIIFVISATRKSETLNVKGPTTKSKDKETYFSLFIPYREFSVFTIQISYVLDNIAEGIIFVLDKYKTDSSGVKEAISEVKALIESDPEKYQKWTK</sequence>
<dbReference type="EMBL" id="AAGJVX010000053">
    <property type="protein sequence ID" value="EBO8603129.1"/>
    <property type="molecule type" value="Genomic_DNA"/>
</dbReference>
<dbReference type="EMBL" id="AAMJPS010000004">
    <property type="protein sequence ID" value="EDI0343462.1"/>
    <property type="molecule type" value="Genomic_DNA"/>
</dbReference>
<evidence type="ECO:0000313" key="10">
    <source>
        <dbReference type="EMBL" id="HAB2456350.1"/>
    </source>
</evidence>
<dbReference type="EMBL" id="AAKZOM010000010">
    <property type="protein sequence ID" value="ECX6526051.1"/>
    <property type="molecule type" value="Genomic_DNA"/>
</dbReference>
<dbReference type="RefSeq" id="WP_000870136.1">
    <property type="nucleotide sequence ID" value="NZ_AHUK01000025.1"/>
</dbReference>
<evidence type="ECO:0000313" key="5">
    <source>
        <dbReference type="EMBL" id="ECV3270686.1"/>
    </source>
</evidence>
<dbReference type="EMBL" id="DAARVE010000082">
    <property type="protein sequence ID" value="HAE4078223.1"/>
    <property type="molecule type" value="Genomic_DNA"/>
</dbReference>
<evidence type="ECO:0000313" key="16">
    <source>
        <dbReference type="EMBL" id="QVZ20677.1"/>
    </source>
</evidence>
<dbReference type="EMBL" id="DAARBE010000054">
    <property type="protein sequence ID" value="HAE1710008.1"/>
    <property type="molecule type" value="Genomic_DNA"/>
</dbReference>
<evidence type="ECO:0000313" key="7">
    <source>
        <dbReference type="EMBL" id="ECX6526051.1"/>
    </source>
</evidence>
<evidence type="ECO:0000313" key="13">
    <source>
        <dbReference type="EMBL" id="HAE1710008.1"/>
    </source>
</evidence>
<dbReference type="EMBL" id="DAAGCC010000008">
    <property type="protein sequence ID" value="HAB2456350.1"/>
    <property type="molecule type" value="Genomic_DNA"/>
</dbReference>